<gene>
    <name evidence="9" type="ORF">CAMP_LOCUS2154</name>
</gene>
<dbReference type="GO" id="GO:0030488">
    <property type="term" value="P:tRNA methylation"/>
    <property type="evidence" value="ECO:0007669"/>
    <property type="project" value="TreeGrafter"/>
</dbReference>
<protein>
    <recommendedName>
        <fullName evidence="7">tRNA (34-2'-O)-methyltransferase regulator WDR6</fullName>
    </recommendedName>
</protein>
<dbReference type="Proteomes" id="UP001152747">
    <property type="component" value="Unassembled WGS sequence"/>
</dbReference>
<keyword evidence="10" id="KW-1185">Reference proteome</keyword>
<evidence type="ECO:0000256" key="1">
    <source>
        <dbReference type="ARBA" id="ARBA00004496"/>
    </source>
</evidence>
<dbReference type="InterPro" id="IPR011047">
    <property type="entry name" value="Quinoprotein_ADH-like_sf"/>
</dbReference>
<dbReference type="InterPro" id="IPR001680">
    <property type="entry name" value="WD40_rpt"/>
</dbReference>
<dbReference type="Gene3D" id="2.130.10.10">
    <property type="entry name" value="YVTN repeat-like/Quinoprotein amine dehydrogenase"/>
    <property type="match status" value="2"/>
</dbReference>
<feature type="repeat" description="WD" evidence="8">
    <location>
        <begin position="185"/>
        <end position="226"/>
    </location>
</feature>
<dbReference type="InterPro" id="IPR036322">
    <property type="entry name" value="WD40_repeat_dom_sf"/>
</dbReference>
<keyword evidence="3 8" id="KW-0853">WD repeat</keyword>
<evidence type="ECO:0000256" key="5">
    <source>
        <dbReference type="ARBA" id="ARBA00022737"/>
    </source>
</evidence>
<keyword evidence="5" id="KW-0677">Repeat</keyword>
<dbReference type="InterPro" id="IPR015943">
    <property type="entry name" value="WD40/YVTN_repeat-like_dom_sf"/>
</dbReference>
<evidence type="ECO:0000256" key="8">
    <source>
        <dbReference type="PROSITE-ProRule" id="PRU00221"/>
    </source>
</evidence>
<dbReference type="InterPro" id="IPR051973">
    <property type="entry name" value="tRNA_Anticodon_Mtase-Reg"/>
</dbReference>
<comment type="subcellular location">
    <subcellularLocation>
        <location evidence="1">Cytoplasm</location>
    </subcellularLocation>
</comment>
<evidence type="ECO:0000313" key="10">
    <source>
        <dbReference type="Proteomes" id="UP001152747"/>
    </source>
</evidence>
<dbReference type="PROSITE" id="PS50082">
    <property type="entry name" value="WD_REPEATS_2"/>
    <property type="match status" value="1"/>
</dbReference>
<dbReference type="SUPFAM" id="SSF50998">
    <property type="entry name" value="Quinoprotein alcohol dehydrogenase-like"/>
    <property type="match status" value="1"/>
</dbReference>
<evidence type="ECO:0000256" key="4">
    <source>
        <dbReference type="ARBA" id="ARBA00022694"/>
    </source>
</evidence>
<dbReference type="SUPFAM" id="SSF50978">
    <property type="entry name" value="WD40 repeat-like"/>
    <property type="match status" value="1"/>
</dbReference>
<comment type="similarity">
    <text evidence="6">Belongs to the WD repeat WDR6 family.</text>
</comment>
<keyword evidence="4" id="KW-0819">tRNA processing</keyword>
<evidence type="ECO:0000256" key="3">
    <source>
        <dbReference type="ARBA" id="ARBA00022574"/>
    </source>
</evidence>
<proteinExistence type="inferred from homology"/>
<name>A0A9P1I723_9PELO</name>
<evidence type="ECO:0000256" key="2">
    <source>
        <dbReference type="ARBA" id="ARBA00022490"/>
    </source>
</evidence>
<dbReference type="SMART" id="SM00320">
    <property type="entry name" value="WD40"/>
    <property type="match status" value="3"/>
</dbReference>
<evidence type="ECO:0000256" key="7">
    <source>
        <dbReference type="ARBA" id="ARBA00040154"/>
    </source>
</evidence>
<dbReference type="GO" id="GO:0005737">
    <property type="term" value="C:cytoplasm"/>
    <property type="evidence" value="ECO:0007669"/>
    <property type="project" value="UniProtKB-SubCell"/>
</dbReference>
<dbReference type="EMBL" id="CANHGI010000001">
    <property type="protein sequence ID" value="CAI5439517.1"/>
    <property type="molecule type" value="Genomic_DNA"/>
</dbReference>
<dbReference type="OrthoDB" id="5594999at2759"/>
<reference evidence="9" key="1">
    <citation type="submission" date="2022-11" db="EMBL/GenBank/DDBJ databases">
        <authorList>
            <person name="Kikuchi T."/>
        </authorList>
    </citation>
    <scope>NUCLEOTIDE SEQUENCE</scope>
    <source>
        <strain evidence="9">PS1010</strain>
    </source>
</reference>
<accession>A0A9P1I723</accession>
<dbReference type="Pfam" id="PF00400">
    <property type="entry name" value="WD40"/>
    <property type="match status" value="2"/>
</dbReference>
<evidence type="ECO:0000313" key="9">
    <source>
        <dbReference type="EMBL" id="CAI5439517.1"/>
    </source>
</evidence>
<sequence length="875" mass="98763">MRLNSGNLGRNEEVLEAANFAQIFFEDFEENGSKTAIFCADNDIGRRKNEFVKRVKQLFPENIIGCKKLGNKDIVVLTSRSVLNVLDPKDFSVKKSIQCDYFATSLCSYIYGDSLDSLQIFIGSVEGDLMEWKLKNENKKPIRRKGHKGMIFAISADSQNIFTISDDRTLRMWKIEEDSGCLCTVYGHTARPFSICVDEANQMIFTGGIEQTIFVWKYSENSIELVRKIGLSIGTIRSIVQIENSKLLVGSYEGALVTVNISPIEKSFEICKNVQNFAYLSEKLVILDDTNNLTVFKNEKMAKILFRAENIRYLTSDSSSSSNSVAAWNNEKFVIFMNEMNVLSLKMSSNVISIIVSGCYFLVKLVDGFVRLYSLSDSQNLKYLKKFKLAKPSMIPSKFIIIDDFLVFGTTHGELYYIQISTSSSSPENVIKNRKIEKSLFGDKEISKIHKIEDLDDGIFMVLAKNGTWSTFQITENREILLLNSRSFSANMRITWPCEFLEIYDRNYIVGFHGTSLVIWDTIKGISCFEIYCGGGNREWKMRENETNEVFFDYLSHGILRRQKIDLEMVEYSADIPHSSSIVSASGSRNYLATVSLDGILSISSKLSGDSSNFQIDFSMFAGENLLCVDIFESSENPAEIWVITGGGKSTFGIWKFLGTNFERNIFWHRNYCEDSDEGRVVAVKFVEKNRGEFGQEFVVSFSSGAIFTFSIENNEIIAKNRIRLDENVGIGAKIEIRKGQGENYEILVGTSGSYLICYRIDGKNVEKIWQKRLDDRSGVTALCFSTKSEIIIGFDSGNVITSQSSSPDSFQILHKHLSTVVGIVEKDSNIYSVSLDCQIKNNEGKCENTRINMPNGMTKTDNCIIVIGDGLETF</sequence>
<comment type="caution">
    <text evidence="9">The sequence shown here is derived from an EMBL/GenBank/DDBJ whole genome shotgun (WGS) entry which is preliminary data.</text>
</comment>
<dbReference type="PANTHER" id="PTHR14344">
    <property type="entry name" value="WD REPEAT PROTEIN"/>
    <property type="match status" value="1"/>
</dbReference>
<evidence type="ECO:0000256" key="6">
    <source>
        <dbReference type="ARBA" id="ARBA00038255"/>
    </source>
</evidence>
<keyword evidence="2" id="KW-0963">Cytoplasm</keyword>
<organism evidence="9 10">
    <name type="scientific">Caenorhabditis angaria</name>
    <dbReference type="NCBI Taxonomy" id="860376"/>
    <lineage>
        <taxon>Eukaryota</taxon>
        <taxon>Metazoa</taxon>
        <taxon>Ecdysozoa</taxon>
        <taxon>Nematoda</taxon>
        <taxon>Chromadorea</taxon>
        <taxon>Rhabditida</taxon>
        <taxon>Rhabditina</taxon>
        <taxon>Rhabditomorpha</taxon>
        <taxon>Rhabditoidea</taxon>
        <taxon>Rhabditidae</taxon>
        <taxon>Peloderinae</taxon>
        <taxon>Caenorhabditis</taxon>
    </lineage>
</organism>
<dbReference type="AlphaFoldDB" id="A0A9P1I723"/>
<dbReference type="PANTHER" id="PTHR14344:SF3">
    <property type="entry name" value="WD REPEAT-CONTAINING PROTEIN 6"/>
    <property type="match status" value="1"/>
</dbReference>